<dbReference type="AlphaFoldDB" id="A0A8S4QD33"/>
<proteinExistence type="predicted"/>
<keyword evidence="2" id="KW-1185">Reference proteome</keyword>
<organism evidence="1 2">
    <name type="scientific">Owenia fusiformis</name>
    <name type="common">Polychaete worm</name>
    <dbReference type="NCBI Taxonomy" id="6347"/>
    <lineage>
        <taxon>Eukaryota</taxon>
        <taxon>Metazoa</taxon>
        <taxon>Spiralia</taxon>
        <taxon>Lophotrochozoa</taxon>
        <taxon>Annelida</taxon>
        <taxon>Polychaeta</taxon>
        <taxon>Sedentaria</taxon>
        <taxon>Canalipalpata</taxon>
        <taxon>Sabellida</taxon>
        <taxon>Oweniida</taxon>
        <taxon>Oweniidae</taxon>
        <taxon>Owenia</taxon>
    </lineage>
</organism>
<evidence type="ECO:0008006" key="3">
    <source>
        <dbReference type="Google" id="ProtNLM"/>
    </source>
</evidence>
<dbReference type="SUPFAM" id="SSF50494">
    <property type="entry name" value="Trypsin-like serine proteases"/>
    <property type="match status" value="1"/>
</dbReference>
<sequence>MILHCLGSGSQLIHKRSRLSSSSSSDEECLACIDDSSREVCNISVSDLQEIHNLEGVYRYGMKCNDLRYTIFVERGAATSVKTNIERNFPKHNFIFEPSDAKRGHIELAGIHKVGSASIGTLGGLIDVTSATSPNMRTYALTCRHVIPISKIDEDVYICNSVPGSDEVVMKPIGKLRTYVDAEGRLGHGERPRKRRQTFDIAMIEIDPHSSIRSQYRKCTMVPHNTLHCMTGDIKVQKTGCKTGCTFGIIKLKSCSVDFDYIDSYGKEKTVSLHNDIEIAKDLDKNVQGYFADSGDSGAIIVAENGGPHNHVAIGMFTFYNNEDSDNNNESRAYAFPIYDALEHQFSREPGILGENVKDLYAYVGL</sequence>
<evidence type="ECO:0000313" key="1">
    <source>
        <dbReference type="EMBL" id="CAH1801991.1"/>
    </source>
</evidence>
<evidence type="ECO:0000313" key="2">
    <source>
        <dbReference type="Proteomes" id="UP000749559"/>
    </source>
</evidence>
<protein>
    <recommendedName>
        <fullName evidence="3">Peptidase S1 domain-containing protein</fullName>
    </recommendedName>
</protein>
<dbReference type="Proteomes" id="UP000749559">
    <property type="component" value="Unassembled WGS sequence"/>
</dbReference>
<dbReference type="InterPro" id="IPR009003">
    <property type="entry name" value="Peptidase_S1_PA"/>
</dbReference>
<accession>A0A8S4QD33</accession>
<gene>
    <name evidence="1" type="ORF">OFUS_LOCUS25717</name>
</gene>
<dbReference type="EMBL" id="CAIIXF020000012">
    <property type="protein sequence ID" value="CAH1801991.1"/>
    <property type="molecule type" value="Genomic_DNA"/>
</dbReference>
<reference evidence="1" key="1">
    <citation type="submission" date="2022-03" db="EMBL/GenBank/DDBJ databases">
        <authorList>
            <person name="Martin C."/>
        </authorList>
    </citation>
    <scope>NUCLEOTIDE SEQUENCE</scope>
</reference>
<comment type="caution">
    <text evidence="1">The sequence shown here is derived from an EMBL/GenBank/DDBJ whole genome shotgun (WGS) entry which is preliminary data.</text>
</comment>
<name>A0A8S4QD33_OWEFU</name>